<organism evidence="2 3">
    <name type="scientific">Homo sapiens</name>
    <name type="common">Human</name>
    <dbReference type="NCBI Taxonomy" id="9606"/>
    <lineage>
        <taxon>Eukaryota</taxon>
        <taxon>Metazoa</taxon>
        <taxon>Chordata</taxon>
        <taxon>Craniata</taxon>
        <taxon>Vertebrata</taxon>
        <taxon>Euteleostomi</taxon>
        <taxon>Mammalia</taxon>
        <taxon>Eutheria</taxon>
        <taxon>Euarchontoglires</taxon>
        <taxon>Primates</taxon>
        <taxon>Haplorrhini</taxon>
        <taxon>Catarrhini</taxon>
        <taxon>Hominidae</taxon>
        <taxon>Homo</taxon>
    </lineage>
</organism>
<reference evidence="2 3" key="1">
    <citation type="journal article" date="2001" name="Nature">
        <title>Initial sequencing and analysis of the human genome.</title>
        <authorList>
            <consortium name="International Human Genome Sequencing Consortium"/>
            <person name="Lander E.S."/>
            <person name="Linton L.M."/>
            <person name="Birren B."/>
            <person name="Nusbaum C."/>
            <person name="Zody M.C."/>
            <person name="Baldwin J."/>
            <person name="Devon K."/>
            <person name="Dewar K."/>
            <person name="Doyle M."/>
            <person name="FitzHugh W."/>
            <person name="Funke R."/>
            <person name="Gage D."/>
            <person name="Harris K."/>
            <person name="Heaford A."/>
            <person name="Howland J."/>
            <person name="Kann L."/>
            <person name="Lehoczky J."/>
            <person name="LeVine R."/>
            <person name="McEwan P."/>
            <person name="McKernan K."/>
            <person name="Meldrim J."/>
            <person name="Mesirov J.P."/>
            <person name="Miranda C."/>
            <person name="Morris W."/>
            <person name="Naylor J."/>
            <person name="Raymond C."/>
            <person name="Rosetti M."/>
            <person name="Santos R."/>
            <person name="Sheridan A."/>
            <person name="Sougnez C."/>
            <person name="Stange-Thomann N."/>
            <person name="Stojanovic N."/>
            <person name="Subramanian A."/>
            <person name="Wyman D."/>
            <person name="Rogers J."/>
            <person name="Sulston J."/>
            <person name="Ainscough R."/>
            <person name="Beck S."/>
            <person name="Bentley D."/>
            <person name="Burton J."/>
            <person name="Clee C."/>
            <person name="Carter N."/>
            <person name="Coulson A."/>
            <person name="Deadman R."/>
            <person name="Deloukas P."/>
            <person name="Dunham A."/>
            <person name="Dunham I."/>
            <person name="Durbin R."/>
            <person name="French L."/>
            <person name="Grafham D."/>
            <person name="Gregory S."/>
            <person name="Hubbard T."/>
            <person name="Humphray S."/>
            <person name="Hunt A."/>
            <person name="Jones M."/>
            <person name="Lloyd C."/>
            <person name="McMurray A."/>
            <person name="Matthews L."/>
            <person name="Mercer S."/>
            <person name="Milne S."/>
            <person name="Mullikin J.C."/>
            <person name="Mungall A."/>
            <person name="Plumb R."/>
            <person name="Ross M."/>
            <person name="Shownkeen R."/>
            <person name="Sims S."/>
            <person name="Waterston R.H."/>
            <person name="Wilson R.K."/>
            <person name="Hillier L.W."/>
            <person name="McPherson J.D."/>
            <person name="Marra M.A."/>
            <person name="Mardis E.R."/>
            <person name="Fulton L.A."/>
            <person name="Chinwalla A.T."/>
            <person name="Pepin K.H."/>
            <person name="Gish W.R."/>
            <person name="Chissoe S.L."/>
            <person name="Wendl M.C."/>
            <person name="Delehaunty K.D."/>
            <person name="Miner T.L."/>
            <person name="Delehaunty A."/>
            <person name="Kramer J.B."/>
            <person name="Cook L.L."/>
            <person name="Fulton R.S."/>
            <person name="Johnson D.L."/>
            <person name="Minx P.J."/>
            <person name="Clifton S.W."/>
            <person name="Hawkins T."/>
            <person name="Branscomb E."/>
            <person name="Predki P."/>
            <person name="Richardson P."/>
            <person name="Wenning S."/>
            <person name="Slezak T."/>
            <person name="Doggett N."/>
            <person name="Cheng J.F."/>
            <person name="Olsen A."/>
            <person name="Lucas S."/>
            <person name="Elkin C."/>
            <person name="Uberbacher E."/>
            <person name="Frazier M."/>
            <person name="Gibbs R.A."/>
            <person name="Muzny D.M."/>
            <person name="Scherer S.E."/>
            <person name="Bouck J.B."/>
            <person name="Sodergren E.J."/>
            <person name="Worley K.C."/>
            <person name="Rives C.M."/>
            <person name="Gorrell J.H."/>
            <person name="Metzker M.L."/>
            <person name="Naylor S.L."/>
            <person name="Kucherlapati R.S."/>
            <person name="Nelson D.L."/>
            <person name="Weinstock G.M."/>
            <person name="Sakaki Y."/>
            <person name="Fujiyama A."/>
            <person name="Hattori M."/>
            <person name="Yada T."/>
            <person name="Toyoda A."/>
            <person name="Itoh T."/>
            <person name="Kawagoe C."/>
            <person name="Watanabe H."/>
            <person name="Totoki Y."/>
            <person name="Taylor T."/>
            <person name="Weissenbach J."/>
            <person name="Heilig R."/>
            <person name="Saurin W."/>
            <person name="Artiguenave F."/>
            <person name="Brottier P."/>
            <person name="Bruls T."/>
            <person name="Pelletier E."/>
            <person name="Robert C."/>
            <person name="Wincker P."/>
            <person name="Smith D.R."/>
            <person name="Doucette-Stamm L."/>
            <person name="Rubenfield M."/>
            <person name="Weinstock K."/>
            <person name="Lee H.M."/>
            <person name="Dubois J."/>
            <person name="Rosenthal A."/>
            <person name="Platzer M."/>
            <person name="Nyakatura G."/>
            <person name="Taudien S."/>
            <person name="Rump A."/>
            <person name="Yang H."/>
            <person name="Yu J."/>
            <person name="Wang J."/>
            <person name="Huang G."/>
            <person name="Gu J."/>
            <person name="Hood L."/>
            <person name="Rowen L."/>
            <person name="Madan A."/>
            <person name="Qin S."/>
            <person name="Davis R.W."/>
            <person name="Federspiel N.A."/>
            <person name="Abola A.P."/>
            <person name="Proctor M.J."/>
            <person name="Myers R.M."/>
            <person name="Schmutz J."/>
            <person name="Dickson M."/>
            <person name="Grimwood J."/>
            <person name="Cox D.R."/>
            <person name="Olson M.V."/>
            <person name="Kaul R."/>
            <person name="Raymond C."/>
            <person name="Shimizu N."/>
            <person name="Kawasaki K."/>
            <person name="Minoshima S."/>
            <person name="Evans G.A."/>
            <person name="Athanasiou M."/>
            <person name="Schultz R."/>
            <person name="Roe B.A."/>
            <person name="Chen F."/>
            <person name="Pan H."/>
            <person name="Ramser J."/>
            <person name="Lehrach H."/>
            <person name="Reinhardt R."/>
            <person name="McCombie W.R."/>
            <person name="de la Bastide M."/>
            <person name="Dedhia N."/>
            <person name="Blocker H."/>
            <person name="Hornischer K."/>
            <person name="Nordsiek G."/>
            <person name="Agarwala R."/>
            <person name="Aravind L."/>
            <person name="Bailey J.A."/>
            <person name="Bateman A."/>
            <person name="Batzoglou S."/>
            <person name="Birney E."/>
            <person name="Bork P."/>
            <person name="Brown D.G."/>
            <person name="Burge C.B."/>
            <person name="Cerutti L."/>
            <person name="Chen H.C."/>
            <person name="Church D."/>
            <person name="Clamp M."/>
            <person name="Copley R.R."/>
            <person name="Doerks T."/>
            <person name="Eddy S.R."/>
            <person name="Eichler E.E."/>
            <person name="Furey T.S."/>
            <person name="Galagan J."/>
            <person name="Gilbert J.G."/>
            <person name="Harmon C."/>
            <person name="Hayashizaki Y."/>
            <person name="Haussler D."/>
            <person name="Hermjakob H."/>
            <person name="Hokamp K."/>
            <person name="Jang W."/>
            <person name="Johnson L.S."/>
            <person name="Jones T.A."/>
            <person name="Kasif S."/>
            <person name="Kaspryzk A."/>
            <person name="Kennedy S."/>
            <person name="Kent W.J."/>
            <person name="Kitts P."/>
            <person name="Koonin E.V."/>
            <person name="Korf I."/>
            <person name="Kulp D."/>
            <person name="Lancet D."/>
            <person name="Lowe T.M."/>
            <person name="McLysaght A."/>
            <person name="Mikkelsen T."/>
            <person name="Moran J.V."/>
            <person name="Mulder N."/>
            <person name="Pollara V.J."/>
            <person name="Ponting C.P."/>
            <person name="Schuler G."/>
            <person name="Schultz J."/>
            <person name="Slater G."/>
            <person name="Smit A.F."/>
            <person name="Stupka E."/>
            <person name="Szustakowski J."/>
            <person name="Thierry-Mieg D."/>
            <person name="Thierry-Mieg J."/>
            <person name="Wagner L."/>
            <person name="Wallis J."/>
            <person name="Wheeler R."/>
            <person name="Williams A."/>
            <person name="Wolf Y.I."/>
            <person name="Wolfe K.H."/>
            <person name="Yang S.P."/>
            <person name="Yeh R.F."/>
            <person name="Collins F."/>
            <person name="Guyer M.S."/>
            <person name="Peterson J."/>
            <person name="Felsenfeld A."/>
            <person name="Wetterstrand K.A."/>
            <person name="Patrinos A."/>
            <person name="Morgan M.J."/>
            <person name="de Jong P."/>
            <person name="Catanese J.J."/>
            <person name="Osoegawa K."/>
            <person name="Shizuya H."/>
            <person name="Choi S."/>
            <person name="Chen Y.J."/>
        </authorList>
    </citation>
    <scope>NUCLEOTIDE SEQUENCE [LARGE SCALE GENOMIC DNA]</scope>
</reference>
<dbReference type="EMBL" id="AC046135">
    <property type="status" value="NOT_ANNOTATED_CDS"/>
    <property type="molecule type" value="Genomic_DNA"/>
</dbReference>
<dbReference type="Proteomes" id="UP000005640">
    <property type="component" value="Chromosome 12"/>
</dbReference>
<reference evidence="2" key="5">
    <citation type="submission" date="2025-09" db="UniProtKB">
        <authorList>
            <consortium name="Ensembl"/>
        </authorList>
    </citation>
    <scope>IDENTIFICATION</scope>
</reference>
<reference evidence="2" key="4">
    <citation type="submission" date="2025-08" db="UniProtKB">
        <authorList>
            <consortium name="Ensembl"/>
        </authorList>
    </citation>
    <scope>IDENTIFICATION</scope>
</reference>
<keyword evidence="3" id="KW-1185">Reference proteome</keyword>
<name>A0A0A0MRX0_HUMAN</name>
<dbReference type="HOGENOM" id="CLU_3350827_0_0_1"/>
<dbReference type="OrthoDB" id="9045634at2759"/>
<feature type="region of interest" description="Disordered" evidence="1">
    <location>
        <begin position="1"/>
        <end position="37"/>
    </location>
</feature>
<feature type="compositionally biased region" description="Polar residues" evidence="1">
    <location>
        <begin position="1"/>
        <end position="30"/>
    </location>
</feature>
<dbReference type="ChiTaRS" id="SMAGP">
    <property type="organism name" value="human"/>
</dbReference>
<dbReference type="EMBL" id="AC139768">
    <property type="status" value="NOT_ANNOTATED_CDS"/>
    <property type="molecule type" value="Genomic_DNA"/>
</dbReference>
<protein>
    <submittedName>
        <fullName evidence="2">Small cell adhesion glycoprotein</fullName>
    </submittedName>
</protein>
<dbReference type="Bgee" id="ENSG00000170545">
    <property type="expression patterns" value="Expressed in lower esophagus mucosa and 155 other cell types or tissues"/>
</dbReference>
<dbReference type="Ensembl" id="ENST00000380103.4">
    <property type="protein sequence ID" value="ENSP00000369446.4"/>
    <property type="gene ID" value="ENSG00000170545.18"/>
</dbReference>
<dbReference type="HGNC" id="HGNC:26918">
    <property type="gene designation" value="SMAGP"/>
</dbReference>
<evidence type="ECO:0000313" key="2">
    <source>
        <dbReference type="Ensembl" id="ENSP00000369446.4"/>
    </source>
</evidence>
<reference evidence="2 3" key="3">
    <citation type="journal article" date="2006" name="Nature">
        <title>The finished DNA sequence of human chromosome 12.</title>
        <authorList>
            <consortium name="Baylor College of Medicine Human Genome Sequencing Center Sequence Production Team"/>
            <person name="Scherer S.E."/>
            <person name="Muzny D.M."/>
            <person name="Buhay C.J."/>
            <person name="Chen R."/>
            <person name="Cree A."/>
            <person name="Ding Y."/>
            <person name="Dugan-Rocha S."/>
            <person name="Gill R."/>
            <person name="Gunaratne P."/>
            <person name="Harris R.A."/>
            <person name="Hawes A.C."/>
            <person name="Hernandez J."/>
            <person name="Hodgson A.V."/>
            <person name="Hume J."/>
            <person name="Jackson A."/>
            <person name="Khan Z.M."/>
            <person name="Kovar-Smith C."/>
            <person name="Lewis L.R."/>
            <person name="Lozado R.J."/>
            <person name="Metzker M.L."/>
            <person name="Milosavljevic A."/>
            <person name="Miner G.R."/>
            <person name="Montgomery K.T."/>
            <person name="Morgan M.B."/>
            <person name="Nazareth L.V."/>
            <person name="Scott G."/>
            <person name="Sodergren E."/>
            <person name="Song X.Z."/>
            <person name="Steffen D."/>
            <person name="Lovering R.C."/>
            <person name="Wheeler D.A."/>
            <person name="Worley K.C."/>
            <person name="Yuan Y."/>
            <person name="Zhang Z."/>
            <person name="Adams C.Q."/>
            <person name="Ansari-Lari M.A."/>
            <person name="Ayele M."/>
            <person name="Brown M.J."/>
            <person name="Chen G."/>
            <person name="Chen Z."/>
            <person name="Clerc-Blankenburg K.P."/>
            <person name="Davis C."/>
            <person name="Delgado O."/>
            <person name="Dinh H.H."/>
            <person name="Draper H."/>
            <person name="Gonzalez-Garay M.L."/>
            <person name="Havlak P."/>
            <person name="Jackson L.R."/>
            <person name="Jacob L.S."/>
            <person name="Kelly S.H."/>
            <person name="Li L."/>
            <person name="Li Z."/>
            <person name="Liu J."/>
            <person name="Liu W."/>
            <person name="Lu J."/>
            <person name="Maheshwari M."/>
            <person name="Nguyen B.V."/>
            <person name="Okwuonu G.O."/>
            <person name="Pasternak S."/>
            <person name="Perez L.M."/>
            <person name="Plopper F.J."/>
            <person name="Santibanez J."/>
            <person name="Shen H."/>
            <person name="Tabor P.E."/>
            <person name="Verduzco D."/>
            <person name="Waldron L."/>
            <person name="Wang Q."/>
            <person name="Williams G.A."/>
            <person name="Zhang J."/>
            <person name="Zhou J."/>
            <person name="Allen C.C."/>
            <person name="Amin A.G."/>
            <person name="Anyalebechi V."/>
            <person name="Bailey M."/>
            <person name="Barbaria J.A."/>
            <person name="Bimage K.E."/>
            <person name="Bryant N.P."/>
            <person name="Burch P.E."/>
            <person name="Burkett C.E."/>
            <person name="Burrell K.L."/>
            <person name="Calderon E."/>
            <person name="Cardenas V."/>
            <person name="Carter K."/>
            <person name="Casias K."/>
            <person name="Cavazos I."/>
            <person name="Cavazos S.R."/>
            <person name="Ceasar H."/>
            <person name="Chacko J."/>
            <person name="Chan S.N."/>
            <person name="Chavez D."/>
            <person name="Christopoulos C."/>
            <person name="Chu J."/>
            <person name="Cockrell R."/>
            <person name="Cox C.D."/>
            <person name="Dang M."/>
            <person name="Dathorne S.R."/>
            <person name="David R."/>
            <person name="Davis C.M."/>
            <person name="Davy-Carroll L."/>
            <person name="Deshazo D.R."/>
            <person name="Donlin J.E."/>
            <person name="D'Souza L."/>
            <person name="Eaves K.A."/>
            <person name="Egan A."/>
            <person name="Emery-Cohen A.J."/>
            <person name="Escotto M."/>
            <person name="Flagg N."/>
            <person name="Forbes L.D."/>
            <person name="Gabisi A.M."/>
            <person name="Garza M."/>
            <person name="Hamilton C."/>
            <person name="Henderson N."/>
            <person name="Hernandez O."/>
            <person name="Hines S."/>
            <person name="Hogues M.E."/>
            <person name="Huang M."/>
            <person name="Idlebird D.G."/>
            <person name="Johnson R."/>
            <person name="Jolivet A."/>
            <person name="Jones S."/>
            <person name="Kagan R."/>
            <person name="King L.M."/>
            <person name="Leal B."/>
            <person name="Lebow H."/>
            <person name="Lee S."/>
            <person name="LeVan J.M."/>
            <person name="Lewis L.C."/>
            <person name="London P."/>
            <person name="Lorensuhewa L.M."/>
            <person name="Loulseged H."/>
            <person name="Lovett D.A."/>
            <person name="Lucier A."/>
            <person name="Lucier R.L."/>
            <person name="Ma J."/>
            <person name="Madu R.C."/>
            <person name="Mapua P."/>
            <person name="Martindale A.D."/>
            <person name="Martinez E."/>
            <person name="Massey E."/>
            <person name="Mawhiney S."/>
            <person name="Meador M.G."/>
            <person name="Mendez S."/>
            <person name="Mercado C."/>
            <person name="Mercado I.C."/>
            <person name="Merritt C.E."/>
            <person name="Miner Z.L."/>
            <person name="Minja E."/>
            <person name="Mitchell T."/>
            <person name="Mohabbat F."/>
            <person name="Mohabbat K."/>
            <person name="Montgomery B."/>
            <person name="Moore N."/>
            <person name="Morris S."/>
            <person name="Munidasa M."/>
            <person name="Ngo R.N."/>
            <person name="Nguyen N.B."/>
            <person name="Nickerson E."/>
            <person name="Nwaokelemeh O.O."/>
            <person name="Nwokenkwo S."/>
            <person name="Obregon M."/>
            <person name="Oguh M."/>
            <person name="Oragunye N."/>
            <person name="Oviedo R.J."/>
            <person name="Parish B.J."/>
            <person name="Parker D.N."/>
            <person name="Parrish J."/>
            <person name="Parks K.L."/>
            <person name="Paul H.A."/>
            <person name="Payton B.A."/>
            <person name="Perez A."/>
            <person name="Perrin W."/>
            <person name="Pickens A."/>
            <person name="Primus E.L."/>
            <person name="Pu L.L."/>
            <person name="Puazo M."/>
            <person name="Quiles M.M."/>
            <person name="Quiroz J.B."/>
            <person name="Rabata D."/>
            <person name="Reeves K."/>
            <person name="Ruiz S.J."/>
            <person name="Shao H."/>
            <person name="Sisson I."/>
            <person name="Sonaike T."/>
            <person name="Sorelle R.P."/>
            <person name="Sutton A.E."/>
            <person name="Svatek A.F."/>
            <person name="Svetz L.A."/>
            <person name="Tamerisa K.S."/>
            <person name="Taylor T.R."/>
            <person name="Teague B."/>
            <person name="Thomas N."/>
            <person name="Thorn R.D."/>
            <person name="Trejos Z.Y."/>
            <person name="Trevino B.K."/>
            <person name="Ukegbu O.N."/>
            <person name="Urban J.B."/>
            <person name="Vasquez L.I."/>
            <person name="Vera V.A."/>
            <person name="Villasana D.M."/>
            <person name="Wang L."/>
            <person name="Ward-Moore S."/>
            <person name="Warren J.T."/>
            <person name="Wei X."/>
            <person name="White F."/>
            <person name="Williamson A.L."/>
            <person name="Wleczyk R."/>
            <person name="Wooden H.S."/>
            <person name="Wooden S.H."/>
            <person name="Yen J."/>
            <person name="Yoon L."/>
            <person name="Yoon V."/>
            <person name="Zorrilla S.E."/>
            <person name="Nelson D."/>
            <person name="Kucherlapati R."/>
            <person name="Weinstock G."/>
            <person name="Gibbs R.A."/>
            <person name="null."/>
        </authorList>
    </citation>
    <scope>NUCLEOTIDE SEQUENCE [LARGE SCALE GENOMIC DNA]</scope>
</reference>
<sequence length="37" mass="4021">MTSLLTTPSPRGSHSVTQTRVQWHNHSSLQPGPPGLQ</sequence>
<evidence type="ECO:0000313" key="3">
    <source>
        <dbReference type="Proteomes" id="UP000005640"/>
    </source>
</evidence>
<dbReference type="Ensembl" id="ENST00000380103.4">
    <property type="protein sequence ID" value="ENSP00000369446.4"/>
    <property type="gene ID" value="ENSG00000170545.17"/>
</dbReference>
<evidence type="ECO:0000256" key="1">
    <source>
        <dbReference type="SAM" id="MobiDB-lite"/>
    </source>
</evidence>
<dbReference type="ExpressionAtlas" id="A0A0A0MRX0">
    <property type="expression patterns" value="baseline and differential"/>
</dbReference>
<dbReference type="UCSC" id="uc058oci.1">
    <property type="organism name" value="human"/>
</dbReference>
<gene>
    <name evidence="2" type="primary">SMAGP</name>
</gene>
<dbReference type="VEuPathDB" id="HostDB:ENSG00000170545"/>
<dbReference type="AlphaFoldDB" id="A0A0A0MRX0"/>
<reference evidence="2 3" key="2">
    <citation type="journal article" date="2004" name="Nature">
        <title>Finishing the euchromatic sequence of the human genome.</title>
        <authorList>
            <consortium name="International Human Genome Sequencing Consortium"/>
        </authorList>
    </citation>
    <scope>NUCLEOTIDE SEQUENCE [LARGE SCALE GENOMIC DNA]</scope>
</reference>
<dbReference type="GeneTree" id="ENSGT00390000010077"/>
<proteinExistence type="predicted"/>
<accession>A0A0A0MRX0</accession>
<dbReference type="OpenTargets" id="ENSG00000170545"/>